<dbReference type="Proteomes" id="UP000789508">
    <property type="component" value="Unassembled WGS sequence"/>
</dbReference>
<evidence type="ECO:0000313" key="2">
    <source>
        <dbReference type="EMBL" id="CAG8490022.1"/>
    </source>
</evidence>
<reference evidence="2" key="1">
    <citation type="submission" date="2021-06" db="EMBL/GenBank/DDBJ databases">
        <authorList>
            <person name="Kallberg Y."/>
            <person name="Tangrot J."/>
            <person name="Rosling A."/>
        </authorList>
    </citation>
    <scope>NUCLEOTIDE SEQUENCE</scope>
    <source>
        <strain evidence="2">FL130A</strain>
    </source>
</reference>
<keyword evidence="3" id="KW-1185">Reference proteome</keyword>
<evidence type="ECO:0000259" key="1">
    <source>
        <dbReference type="Pfam" id="PF26147"/>
    </source>
</evidence>
<gene>
    <name evidence="2" type="ORF">ALEPTO_LOCUS2932</name>
</gene>
<comment type="caution">
    <text evidence="2">The sequence shown here is derived from an EMBL/GenBank/DDBJ whole genome shotgun (WGS) entry which is preliminary data.</text>
</comment>
<dbReference type="InterPro" id="IPR058934">
    <property type="entry name" value="YMC020W-like"/>
</dbReference>
<feature type="domain" description="YMC020W-like alpha/beta hydrolase" evidence="1">
    <location>
        <begin position="28"/>
        <end position="353"/>
    </location>
</feature>
<name>A0A9N8WMH7_9GLOM</name>
<proteinExistence type="predicted"/>
<sequence>MIIPSYEDTTPAGTLRNVTHFLHLNQLVVGFKAFDQVQPIVIIGIHGWQPKLVQPFVKLDSSLFCGKMAEAIRLKLNLGPNEGKITSIPLNGYGTVLDRRDTFLKQIQSNQTTSDNIKKAKTLFVVGHSQGVPVGALLLQKLIEVGLVNPDQQQICACFMAGISQGPASRLDVGEYVFEAVDDKQSAELFEFQTSSSKLSQTYRDATLNILKCGVKIVYFASGNDEGVPLHSSLYSNMNHPSIKRGIYVANFVYEEKKFIADLVRVLLRIRNNNYSDHGLLVLLSESLLGYLSDRGHSHLHDESEPYQYAVDHLNLSREYKGVDAKFTEFNYKLPEKPRKTYIPWSMRGLLTDEKIIIAEKLISDFQSLRQSFKSWSPSPLDLVAVELKSDLQPFGDDTEEQYIEVYKETQPKL</sequence>
<dbReference type="Pfam" id="PF26147">
    <property type="entry name" value="AB_HYDROLASE_YMC0-YMC35"/>
    <property type="match status" value="1"/>
</dbReference>
<dbReference type="OrthoDB" id="5598028at2759"/>
<protein>
    <submittedName>
        <fullName evidence="2">10174_t:CDS:1</fullName>
    </submittedName>
</protein>
<dbReference type="EMBL" id="CAJVPS010000491">
    <property type="protein sequence ID" value="CAG8490022.1"/>
    <property type="molecule type" value="Genomic_DNA"/>
</dbReference>
<dbReference type="AlphaFoldDB" id="A0A9N8WMH7"/>
<dbReference type="PANTHER" id="PTHR47349:SF1">
    <property type="entry name" value="AER328WP"/>
    <property type="match status" value="1"/>
</dbReference>
<accession>A0A9N8WMH7</accession>
<dbReference type="InterPro" id="IPR058933">
    <property type="entry name" value="YMC020W-like_ab_hydrolase"/>
</dbReference>
<dbReference type="PANTHER" id="PTHR47349">
    <property type="entry name" value="CHROMOSOME 8, WHOLE GENOME SHOTGUN SEQUENCE"/>
    <property type="match status" value="1"/>
</dbReference>
<organism evidence="2 3">
    <name type="scientific">Ambispora leptoticha</name>
    <dbReference type="NCBI Taxonomy" id="144679"/>
    <lineage>
        <taxon>Eukaryota</taxon>
        <taxon>Fungi</taxon>
        <taxon>Fungi incertae sedis</taxon>
        <taxon>Mucoromycota</taxon>
        <taxon>Glomeromycotina</taxon>
        <taxon>Glomeromycetes</taxon>
        <taxon>Archaeosporales</taxon>
        <taxon>Ambisporaceae</taxon>
        <taxon>Ambispora</taxon>
    </lineage>
</organism>
<evidence type="ECO:0000313" key="3">
    <source>
        <dbReference type="Proteomes" id="UP000789508"/>
    </source>
</evidence>